<keyword evidence="2 5" id="KW-0812">Transmembrane</keyword>
<evidence type="ECO:0000313" key="7">
    <source>
        <dbReference type="EMBL" id="QDO89416.1"/>
    </source>
</evidence>
<feature type="domain" description="Major facilitator superfamily (MFS) profile" evidence="6">
    <location>
        <begin position="16"/>
        <end position="399"/>
    </location>
</feature>
<feature type="transmembrane region" description="Helical" evidence="5">
    <location>
        <begin position="253"/>
        <end position="274"/>
    </location>
</feature>
<dbReference type="PANTHER" id="PTHR23523:SF2">
    <property type="entry name" value="2-NITROIMIDAZOLE TRANSPORTER"/>
    <property type="match status" value="1"/>
</dbReference>
<reference evidence="7 8" key="1">
    <citation type="submission" date="2019-07" db="EMBL/GenBank/DDBJ databases">
        <title>complete genome sequencing of Ornithinimicrobium sp. H23M54.</title>
        <authorList>
            <person name="Bae J.-W."/>
            <person name="Lee S.-Y."/>
        </authorList>
    </citation>
    <scope>NUCLEOTIDE SEQUENCE [LARGE SCALE GENOMIC DNA]</scope>
    <source>
        <strain evidence="7 8">H23M54</strain>
    </source>
</reference>
<dbReference type="EMBL" id="CP041616">
    <property type="protein sequence ID" value="QDO89416.1"/>
    <property type="molecule type" value="Genomic_DNA"/>
</dbReference>
<dbReference type="InterPro" id="IPR020846">
    <property type="entry name" value="MFS_dom"/>
</dbReference>
<dbReference type="AlphaFoldDB" id="A0A516GD20"/>
<feature type="transmembrane region" description="Helical" evidence="5">
    <location>
        <begin position="85"/>
        <end position="104"/>
    </location>
</feature>
<evidence type="ECO:0000256" key="2">
    <source>
        <dbReference type="ARBA" id="ARBA00022692"/>
    </source>
</evidence>
<feature type="transmembrane region" description="Helical" evidence="5">
    <location>
        <begin position="55"/>
        <end position="78"/>
    </location>
</feature>
<feature type="transmembrane region" description="Helical" evidence="5">
    <location>
        <begin position="286"/>
        <end position="305"/>
    </location>
</feature>
<organism evidence="7 8">
    <name type="scientific">Ornithinimicrobium ciconiae</name>
    <dbReference type="NCBI Taxonomy" id="2594265"/>
    <lineage>
        <taxon>Bacteria</taxon>
        <taxon>Bacillati</taxon>
        <taxon>Actinomycetota</taxon>
        <taxon>Actinomycetes</taxon>
        <taxon>Micrococcales</taxon>
        <taxon>Ornithinimicrobiaceae</taxon>
        <taxon>Ornithinimicrobium</taxon>
    </lineage>
</organism>
<accession>A0A516GD20</accession>
<feature type="transmembrane region" description="Helical" evidence="5">
    <location>
        <begin position="144"/>
        <end position="165"/>
    </location>
</feature>
<evidence type="ECO:0000259" key="6">
    <source>
        <dbReference type="PROSITE" id="PS50850"/>
    </source>
</evidence>
<feature type="transmembrane region" description="Helical" evidence="5">
    <location>
        <begin position="12"/>
        <end position="35"/>
    </location>
</feature>
<feature type="transmembrane region" description="Helical" evidence="5">
    <location>
        <begin position="311"/>
        <end position="332"/>
    </location>
</feature>
<sequence length="406" mass="41683">MTPPPESASPGSRAVGTGFALVATILIAVNLRPVASSVGPILEEVTQGLGMSTTVAGSVTALPGLAFGLVGALAVGLARRVGMTTGIVLGLLTLCIGLLARSMIDSTVLFLVFTGLALGGAAIGNVLVPAWIKRQPRDVRLMTLYSAGLTLGGAMGAALVAPISANFDLGWRAALGVWGLLALVAVAPWAVIAVRERATPGGRGSARSASAVGQIWRSPTAVALTVVFGIQSMNAYVQFGWLPQIYRDAGLSAGYAGVLMSLLTALTLIGALMMPTVIARSPSLTSWMYAFGVLLVIGNGGLLLAPSAVPWLWAIILGISGFAFPTAIALITARTRDPQVTARLSGFVQPTGYMLAALGPFLVGLIYEATGTWTVVLIMLMLSGVVLTLAGLRVAHPTRVDDELTA</sequence>
<dbReference type="Proteomes" id="UP000315395">
    <property type="component" value="Chromosome"/>
</dbReference>
<evidence type="ECO:0000256" key="3">
    <source>
        <dbReference type="ARBA" id="ARBA00022989"/>
    </source>
</evidence>
<comment type="subcellular location">
    <subcellularLocation>
        <location evidence="1">Cell membrane</location>
        <topology evidence="1">Multi-pass membrane protein</topology>
    </subcellularLocation>
</comment>
<dbReference type="PANTHER" id="PTHR23523">
    <property type="match status" value="1"/>
</dbReference>
<keyword evidence="8" id="KW-1185">Reference proteome</keyword>
<dbReference type="KEGG" id="orz:FNH13_14660"/>
<evidence type="ECO:0000256" key="5">
    <source>
        <dbReference type="SAM" id="Phobius"/>
    </source>
</evidence>
<feature type="transmembrane region" description="Helical" evidence="5">
    <location>
        <begin position="110"/>
        <end position="132"/>
    </location>
</feature>
<evidence type="ECO:0000256" key="4">
    <source>
        <dbReference type="ARBA" id="ARBA00023136"/>
    </source>
</evidence>
<dbReference type="GO" id="GO:0005886">
    <property type="term" value="C:plasma membrane"/>
    <property type="evidence" value="ECO:0007669"/>
    <property type="project" value="UniProtKB-SubCell"/>
</dbReference>
<protein>
    <submittedName>
        <fullName evidence="7">MFS transporter</fullName>
    </submittedName>
</protein>
<keyword evidence="3 5" id="KW-1133">Transmembrane helix</keyword>
<proteinExistence type="predicted"/>
<dbReference type="InterPro" id="IPR036259">
    <property type="entry name" value="MFS_trans_sf"/>
</dbReference>
<name>A0A516GD20_9MICO</name>
<feature type="transmembrane region" description="Helical" evidence="5">
    <location>
        <begin position="215"/>
        <end position="233"/>
    </location>
</feature>
<evidence type="ECO:0000313" key="8">
    <source>
        <dbReference type="Proteomes" id="UP000315395"/>
    </source>
</evidence>
<dbReference type="PROSITE" id="PS50850">
    <property type="entry name" value="MFS"/>
    <property type="match status" value="1"/>
</dbReference>
<keyword evidence="4 5" id="KW-0472">Membrane</keyword>
<dbReference type="OrthoDB" id="5317164at2"/>
<dbReference type="RefSeq" id="WP_143784103.1">
    <property type="nucleotide sequence ID" value="NZ_CP041616.1"/>
</dbReference>
<dbReference type="InterPro" id="IPR011701">
    <property type="entry name" value="MFS"/>
</dbReference>
<feature type="transmembrane region" description="Helical" evidence="5">
    <location>
        <begin position="373"/>
        <end position="392"/>
    </location>
</feature>
<feature type="transmembrane region" description="Helical" evidence="5">
    <location>
        <begin position="171"/>
        <end position="194"/>
    </location>
</feature>
<evidence type="ECO:0000256" key="1">
    <source>
        <dbReference type="ARBA" id="ARBA00004651"/>
    </source>
</evidence>
<dbReference type="Gene3D" id="1.20.1250.20">
    <property type="entry name" value="MFS general substrate transporter like domains"/>
    <property type="match status" value="1"/>
</dbReference>
<dbReference type="GO" id="GO:0022857">
    <property type="term" value="F:transmembrane transporter activity"/>
    <property type="evidence" value="ECO:0007669"/>
    <property type="project" value="InterPro"/>
</dbReference>
<dbReference type="Pfam" id="PF07690">
    <property type="entry name" value="MFS_1"/>
    <property type="match status" value="1"/>
</dbReference>
<feature type="transmembrane region" description="Helical" evidence="5">
    <location>
        <begin position="344"/>
        <end position="367"/>
    </location>
</feature>
<dbReference type="SUPFAM" id="SSF103473">
    <property type="entry name" value="MFS general substrate transporter"/>
    <property type="match status" value="1"/>
</dbReference>
<dbReference type="InterPro" id="IPR052524">
    <property type="entry name" value="MFS_Cyanate_Porter"/>
</dbReference>
<gene>
    <name evidence="7" type="ORF">FNH13_14660</name>
</gene>